<comment type="caution">
    <text evidence="3">The sequence shown here is derived from an EMBL/GenBank/DDBJ whole genome shotgun (WGS) entry which is preliminary data.</text>
</comment>
<feature type="region of interest" description="Disordered" evidence="1">
    <location>
        <begin position="35"/>
        <end position="222"/>
    </location>
</feature>
<evidence type="ECO:0000313" key="3">
    <source>
        <dbReference type="EMBL" id="MFC6836095.1"/>
    </source>
</evidence>
<dbReference type="EMBL" id="JBHSXM010000001">
    <property type="protein sequence ID" value="MFC6836095.1"/>
    <property type="molecule type" value="Genomic_DNA"/>
</dbReference>
<reference evidence="3 4" key="1">
    <citation type="journal article" date="2019" name="Int. J. Syst. Evol. Microbiol.">
        <title>The Global Catalogue of Microorganisms (GCM) 10K type strain sequencing project: providing services to taxonomists for standard genome sequencing and annotation.</title>
        <authorList>
            <consortium name="The Broad Institute Genomics Platform"/>
            <consortium name="The Broad Institute Genome Sequencing Center for Infectious Disease"/>
            <person name="Wu L."/>
            <person name="Ma J."/>
        </authorList>
    </citation>
    <scope>NUCLEOTIDE SEQUENCE [LARGE SCALE GENOMIC DNA]</scope>
    <source>
        <strain evidence="3 4">PSRA2</strain>
    </source>
</reference>
<feature type="compositionally biased region" description="Polar residues" evidence="1">
    <location>
        <begin position="45"/>
        <end position="57"/>
    </location>
</feature>
<accession>A0ABD5U6J1</accession>
<name>A0ABD5U6J1_9EURY</name>
<evidence type="ECO:0000313" key="4">
    <source>
        <dbReference type="Proteomes" id="UP001596406"/>
    </source>
</evidence>
<feature type="compositionally biased region" description="Low complexity" evidence="1">
    <location>
        <begin position="431"/>
        <end position="453"/>
    </location>
</feature>
<feature type="compositionally biased region" description="Acidic residues" evidence="1">
    <location>
        <begin position="98"/>
        <end position="169"/>
    </location>
</feature>
<feature type="region of interest" description="Disordered" evidence="1">
    <location>
        <begin position="426"/>
        <end position="453"/>
    </location>
</feature>
<dbReference type="RefSeq" id="WP_304447788.1">
    <property type="nucleotide sequence ID" value="NZ_JARRAH010000001.1"/>
</dbReference>
<evidence type="ECO:0000256" key="1">
    <source>
        <dbReference type="SAM" id="MobiDB-lite"/>
    </source>
</evidence>
<organism evidence="3 4">
    <name type="scientific">Halomarina ordinaria</name>
    <dbReference type="NCBI Taxonomy" id="3033939"/>
    <lineage>
        <taxon>Archaea</taxon>
        <taxon>Methanobacteriati</taxon>
        <taxon>Methanobacteriota</taxon>
        <taxon>Stenosarchaea group</taxon>
        <taxon>Halobacteria</taxon>
        <taxon>Halobacteriales</taxon>
        <taxon>Natronomonadaceae</taxon>
        <taxon>Halomarina</taxon>
    </lineage>
</organism>
<gene>
    <name evidence="3" type="ORF">ACFQHK_06190</name>
</gene>
<feature type="compositionally biased region" description="Low complexity" evidence="1">
    <location>
        <begin position="88"/>
        <end position="97"/>
    </location>
</feature>
<feature type="transmembrane region" description="Helical" evidence="2">
    <location>
        <begin position="6"/>
        <end position="26"/>
    </location>
</feature>
<dbReference type="AlphaFoldDB" id="A0ABD5U6J1"/>
<protein>
    <submittedName>
        <fullName evidence="3">Uncharacterized protein</fullName>
    </submittedName>
</protein>
<keyword evidence="2" id="KW-1133">Transmembrane helix</keyword>
<proteinExistence type="predicted"/>
<keyword evidence="2" id="KW-0812">Transmembrane</keyword>
<dbReference type="Proteomes" id="UP001596406">
    <property type="component" value="Unassembled WGS sequence"/>
</dbReference>
<keyword evidence="2" id="KW-0472">Membrane</keyword>
<keyword evidence="4" id="KW-1185">Reference proteome</keyword>
<evidence type="ECO:0000256" key="2">
    <source>
        <dbReference type="SAM" id="Phobius"/>
    </source>
</evidence>
<sequence>MSGGVIAVVAAVVVVGALVAFAVFALPGMVPGFGPGGDTGEAATDSDSLSGNDTSDTAAEAASGPDAVAPEGDGTGDDGPDGDGTNGDGSDSSAGTDDASDDDFDESDDTNTDDGDSDAETNDSDSSDDESSDGDSEGSDDSGDSDNSDDSDDSSADESDDSNDSDDSAASDGETHTLVVDGQQASTSTYRVAVSGELTPLRGGTDDDTIGPDGSTLSGQVDDGYDAYEFTGDLRQVQVSGKAVVKVDGEVVARAGGATDQRPDDQNDRGDPPYALRAVTGDTWGATLYTPSGSQEYNGGTDTFIVPEGMEWVQLQGYSQGEAVDLQFLEDGETERTVSTTNEDAAIRFERGESAERLSGSAAVTVDGDADWSGYLLATYPVDGGQVTTLEYVAGGDRITVPGNPSGVALDYATWDGEEVSVTVDGPDGQSASGSGTAGTVDLGTVDTVTLKP</sequence>